<gene>
    <name evidence="1" type="ORF">CHC_T00004822001</name>
    <name evidence="2" type="ORF">CHC_T00006564001</name>
</gene>
<evidence type="ECO:0000313" key="1">
    <source>
        <dbReference type="EMBL" id="CDF36776.1"/>
    </source>
</evidence>
<accession>R7QPJ9</accession>
<keyword evidence="3" id="KW-1185">Reference proteome</keyword>
<evidence type="ECO:0000313" key="2">
    <source>
        <dbReference type="EMBL" id="CDF39411.1"/>
    </source>
</evidence>
<dbReference type="AlphaFoldDB" id="R7QPJ9"/>
<dbReference type="EMBL" id="HG001800">
    <property type="protein sequence ID" value="CDF36776.1"/>
    <property type="molecule type" value="Genomic_DNA"/>
</dbReference>
<dbReference type="GeneID" id="17324310"/>
<dbReference type="KEGG" id="ccp:CHC_T00004822001"/>
<dbReference type="Gramene" id="CDF36776">
    <property type="protein sequence ID" value="CDF36776"/>
    <property type="gene ID" value="CHC_T00004822001"/>
</dbReference>
<reference evidence="2" key="3">
    <citation type="submission" date="2013-05" db="EMBL/GenBank/DDBJ databases">
        <authorList>
            <person name="Genoscope - CEA"/>
        </authorList>
    </citation>
    <scope>NUCLEOTIDE SEQUENCE</scope>
    <source>
        <strain evidence="2">Stackhouse</strain>
    </source>
</reference>
<dbReference type="Gramene" id="CDF39411">
    <property type="protein sequence ID" value="CDF39411"/>
    <property type="gene ID" value="CHC_T00006564001"/>
</dbReference>
<sequence length="63" mass="6784">MNKTHSIIYRHPIPQAYPCGSFVAYRISAPTSSCTSSMLPAEDCRASNRLTSDCNSLSASSSI</sequence>
<reference evidence="2" key="2">
    <citation type="journal article" date="2013" name="Proc. Natl. Acad. Sci. U.S.A.">
        <title>Genome structure and metabolic features in the red seaweed Chondrus crispus shed light on evolution of the Archaeplastida.</title>
        <authorList>
            <person name="Collen J."/>
            <person name="Porcel B."/>
            <person name="Carre W."/>
            <person name="Ball S.G."/>
            <person name="Chaparro C."/>
            <person name="Tonon T."/>
            <person name="Barbeyron T."/>
            <person name="Michel G."/>
            <person name="Noel B."/>
            <person name="Valentin K."/>
            <person name="Elias M."/>
            <person name="Artiguenave F."/>
            <person name="Arun A."/>
            <person name="Aury J.M."/>
            <person name="Barbosa-Neto J.F."/>
            <person name="Bothwell J.H."/>
            <person name="Bouget F.Y."/>
            <person name="Brillet L."/>
            <person name="Cabello-Hurtado F."/>
            <person name="Capella-Gutierrez S."/>
            <person name="Charrier B."/>
            <person name="Cladiere L."/>
            <person name="Cock J.M."/>
            <person name="Coelho S.M."/>
            <person name="Colleoni C."/>
            <person name="Czjzek M."/>
            <person name="Da Silva C."/>
            <person name="Delage L."/>
            <person name="Denoeud F."/>
            <person name="Deschamps P."/>
            <person name="Dittami S.M."/>
            <person name="Gabalden T."/>
            <person name="Gachon C.M."/>
            <person name="Groisillier A."/>
            <person name="Herve C."/>
            <person name="Jabbari K."/>
            <person name="Katinka M."/>
            <person name="Kloareg B."/>
            <person name="Kowalczyk N."/>
            <person name="Labadie K."/>
            <person name="Leblanc C."/>
            <person name="Lopez P.J."/>
            <person name="McLachlan D.H."/>
            <person name="Meslet-Cladiere L."/>
            <person name="Moustafa A."/>
            <person name="Nehr Z."/>
            <person name="Nyvall Collen P."/>
            <person name="Panaud O."/>
            <person name="Partensky F."/>
            <person name="Poulain J."/>
            <person name="Rensing S.A."/>
            <person name="Rousvoal S."/>
            <person name="Samson G."/>
            <person name="Symeonidi A."/>
            <person name="Weissenbach J."/>
            <person name="Zambounis A."/>
            <person name="Wincker P."/>
            <person name="Boyen C."/>
        </authorList>
    </citation>
    <scope>NUCLEOTIDE SEQUENCE [LARGE SCALE GENOMIC DNA]</scope>
    <source>
        <strain evidence="2">Stackhouse</strain>
    </source>
</reference>
<dbReference type="GeneID" id="17327041"/>
<dbReference type="RefSeq" id="XP_005716595.1">
    <property type="nucleotide sequence ID" value="XM_005716538.1"/>
</dbReference>
<dbReference type="Proteomes" id="UP000012073">
    <property type="component" value="Unassembled WGS sequence"/>
</dbReference>
<dbReference type="KEGG" id="ccp:CHC_T00006564001"/>
<reference evidence="3" key="1">
    <citation type="journal article" date="2013" name="Proc. Natl. Acad. Sci. U.S.A.">
        <title>Genome structure and metabolic features in the red seaweed Chondrus crispus shed light on evolution of the Archaeplastida.</title>
        <authorList>
            <person name="Collen J."/>
            <person name="Porcel B."/>
            <person name="Carre W."/>
            <person name="Ball S.G."/>
            <person name="Chaparro C."/>
            <person name="Tonon T."/>
            <person name="Barbeyron T."/>
            <person name="Michel G."/>
            <person name="Noel B."/>
            <person name="Valentin K."/>
            <person name="Elias M."/>
            <person name="Artiguenave F."/>
            <person name="Arun A."/>
            <person name="Aury J.M."/>
            <person name="Barbosa-Neto J.F."/>
            <person name="Bothwell J.H."/>
            <person name="Bouget F.Y."/>
            <person name="Brillet L."/>
            <person name="Cabello-Hurtado F."/>
            <person name="Capella-Gutierrez S."/>
            <person name="Charrier B."/>
            <person name="Cladiere L."/>
            <person name="Cock J.M."/>
            <person name="Coelho S.M."/>
            <person name="Colleoni C."/>
            <person name="Czjzek M."/>
            <person name="Da Silva C."/>
            <person name="Delage L."/>
            <person name="Denoeud F."/>
            <person name="Deschamps P."/>
            <person name="Dittami S.M."/>
            <person name="Gabaldon T."/>
            <person name="Gachon C.M."/>
            <person name="Groisillier A."/>
            <person name="Herve C."/>
            <person name="Jabbari K."/>
            <person name="Katinka M."/>
            <person name="Kloareg B."/>
            <person name="Kowalczyk N."/>
            <person name="Labadie K."/>
            <person name="Leblanc C."/>
            <person name="Lopez P.J."/>
            <person name="McLachlan D.H."/>
            <person name="Meslet-Cladiere L."/>
            <person name="Moustafa A."/>
            <person name="Nehr Z."/>
            <person name="Nyvall Collen P."/>
            <person name="Panaud O."/>
            <person name="Partensky F."/>
            <person name="Poulain J."/>
            <person name="Rensing S.A."/>
            <person name="Rousvoal S."/>
            <person name="Samson G."/>
            <person name="Symeonidi A."/>
            <person name="Weissenbach J."/>
            <person name="Zambounis A."/>
            <person name="Wincker P."/>
            <person name="Boyen C."/>
        </authorList>
    </citation>
    <scope>NUCLEOTIDE SEQUENCE [LARGE SCALE GENOMIC DNA]</scope>
    <source>
        <strain evidence="3">cv. Stackhouse</strain>
    </source>
</reference>
<dbReference type="RefSeq" id="XP_005719322.1">
    <property type="nucleotide sequence ID" value="XM_005719265.1"/>
</dbReference>
<protein>
    <submittedName>
        <fullName evidence="2">Uncharacterized protein</fullName>
    </submittedName>
</protein>
<proteinExistence type="predicted"/>
<name>R7QPJ9_CHOCR</name>
<evidence type="ECO:0000313" key="3">
    <source>
        <dbReference type="Proteomes" id="UP000012073"/>
    </source>
</evidence>
<organism evidence="2 3">
    <name type="scientific">Chondrus crispus</name>
    <name type="common">Carrageen Irish moss</name>
    <name type="synonym">Polymorpha crispa</name>
    <dbReference type="NCBI Taxonomy" id="2769"/>
    <lineage>
        <taxon>Eukaryota</taxon>
        <taxon>Rhodophyta</taxon>
        <taxon>Florideophyceae</taxon>
        <taxon>Rhodymeniophycidae</taxon>
        <taxon>Gigartinales</taxon>
        <taxon>Gigartinaceae</taxon>
        <taxon>Chondrus</taxon>
    </lineage>
</organism>
<dbReference type="EMBL" id="HG002031">
    <property type="protein sequence ID" value="CDF39411.1"/>
    <property type="molecule type" value="Genomic_DNA"/>
</dbReference>